<reference evidence="1 2" key="1">
    <citation type="submission" date="2024-02" db="EMBL/GenBank/DDBJ databases">
        <title>Seven novel Bacillus-like species.</title>
        <authorList>
            <person name="Liu G."/>
        </authorList>
    </citation>
    <scope>NUCLEOTIDE SEQUENCE [LARGE SCALE GENOMIC DNA]</scope>
    <source>
        <strain evidence="1 2">FJAT-52991</strain>
    </source>
</reference>
<evidence type="ECO:0008006" key="3">
    <source>
        <dbReference type="Google" id="ProtNLM"/>
    </source>
</evidence>
<name>A0ABZ2N9Z9_9BACI</name>
<evidence type="ECO:0000313" key="1">
    <source>
        <dbReference type="EMBL" id="WXB94556.1"/>
    </source>
</evidence>
<gene>
    <name evidence="1" type="ORF">WDJ61_07995</name>
</gene>
<proteinExistence type="predicted"/>
<sequence length="175" mass="19971">MSTSNDINKDKTLTEVKKMPVSMADLKVPDECILNQEEVILAAVNYFEQMGWQVEHTLSPTEPDVVAKKDHWTVIVKAKGSKSKKQKGDIVFDNSQLRTHVADQMEKIMRFQQTEIAPTIFIMANPNIYRIKSMTNQVSLSLDKLDIVRMWINPNGKPDFDIPKHLYAIAEQIGL</sequence>
<organism evidence="1 2">
    <name type="scientific">Bacillus kandeliae</name>
    <dbReference type="NCBI Taxonomy" id="3129297"/>
    <lineage>
        <taxon>Bacteria</taxon>
        <taxon>Bacillati</taxon>
        <taxon>Bacillota</taxon>
        <taxon>Bacilli</taxon>
        <taxon>Bacillales</taxon>
        <taxon>Bacillaceae</taxon>
        <taxon>Bacillus</taxon>
    </lineage>
</organism>
<dbReference type="EMBL" id="CP147404">
    <property type="protein sequence ID" value="WXB94556.1"/>
    <property type="molecule type" value="Genomic_DNA"/>
</dbReference>
<dbReference type="Proteomes" id="UP001387364">
    <property type="component" value="Chromosome"/>
</dbReference>
<protein>
    <recommendedName>
        <fullName evidence="3">Restriction endonuclease type IV Mrr domain-containing protein</fullName>
    </recommendedName>
</protein>
<keyword evidence="2" id="KW-1185">Reference proteome</keyword>
<dbReference type="RefSeq" id="WP_338754312.1">
    <property type="nucleotide sequence ID" value="NZ_CP147404.1"/>
</dbReference>
<evidence type="ECO:0000313" key="2">
    <source>
        <dbReference type="Proteomes" id="UP001387364"/>
    </source>
</evidence>
<accession>A0ABZ2N9Z9</accession>